<proteinExistence type="predicted"/>
<dbReference type="EMBL" id="CALQ01001061">
    <property type="protein sequence ID" value="CCM16456.1"/>
    <property type="molecule type" value="Genomic_DNA"/>
</dbReference>
<evidence type="ECO:0008006" key="2">
    <source>
        <dbReference type="Google" id="ProtNLM"/>
    </source>
</evidence>
<accession>A0A1E1IYR5</accession>
<reference evidence="1" key="1">
    <citation type="submission" date="2012-08" db="EMBL/GenBank/DDBJ databases">
        <title>Comparative genomics of metastatic and non-metastatic Leishmania guyanensis provides insights into polygenic factors involved in Leishmania RNA virus infection.</title>
        <authorList>
            <person name="Smith D."/>
            <person name="Hertz-Fowler C."/>
            <person name="Martin R."/>
            <person name="Dickens N."/>
            <person name="Fasel N."/>
            <person name="Falquet L."/>
            <person name="Beverley S."/>
            <person name="Zangger H."/>
            <person name="Calderon-Copete S."/>
            <person name="Mottram J."/>
            <person name="Xenarios I."/>
        </authorList>
    </citation>
    <scope>NUCLEOTIDE SEQUENCE</scope>
    <source>
        <strain evidence="1">MHOM/BR/75/M4147/SSU:IR2SAT-LUC</strain>
    </source>
</reference>
<gene>
    <name evidence="1" type="primary">LgM4147LRVhigh.26.01250.01670</name>
    <name evidence="1" type="ORF">BN36_2639620</name>
</gene>
<evidence type="ECO:0000313" key="1">
    <source>
        <dbReference type="EMBL" id="CCM16456.1"/>
    </source>
</evidence>
<protein>
    <recommendedName>
        <fullName evidence="2">EF-hand domain-containing protein</fullName>
    </recommendedName>
</protein>
<sequence length="516" mass="56266">MASEKAVESAKMFCGPALYAASATHARVTLANVSPNADGLRLLASNGNWSEVLALAERLETEVAAKARRHPLKYATVPWSTSPPESMLLMSSKHSEEELSTTQLPPVTDVAAAAISSLGLSTDAASRSARLPYVLVQVTANLKMRRIAAAKKVIDALGDIEGEGFRHPVTRESFAPFSLRLVAAFLPLYVGAPMEAQKKLYALLEECLRHERQCSANSTVTRIPAVLGDDVANQSAASVALQRTWTQRVLRVQRVLLHVHIHLNQQSLAHRLVEQVLCSEEIWHHKFHDLSDELYQLRHTLQLQQVFCLALHVGDASHAQATHVAMQRIAAVNGSGTSTGTSPSDAVSNTNLCKLVLLSCDAFSAVFKGEYKKAVILFHDVIDAASHMKQALSTAADGSGRDGRSSPNSDGYISENELRCWVLQDICANAQVSYTTCQAYCSDTDPATLMSTLCTTLEGYAKAEPHVLCNSDAFVESLVRFYTLSGDRKANLNRLEDLLEVFRCDRRSLPSLEALV</sequence>
<dbReference type="PANTHER" id="PTHR21581:SF6">
    <property type="entry name" value="TRAFFICKING PROTEIN PARTICLE COMPLEX SUBUNIT 12"/>
    <property type="match status" value="1"/>
</dbReference>
<name>A0A1E1IYR5_LEIGU</name>
<organism evidence="1">
    <name type="scientific">Leishmania guyanensis</name>
    <dbReference type="NCBI Taxonomy" id="5670"/>
    <lineage>
        <taxon>Eukaryota</taxon>
        <taxon>Discoba</taxon>
        <taxon>Euglenozoa</taxon>
        <taxon>Kinetoplastea</taxon>
        <taxon>Metakinetoplastina</taxon>
        <taxon>Trypanosomatida</taxon>
        <taxon>Trypanosomatidae</taxon>
        <taxon>Leishmaniinae</taxon>
        <taxon>Leishmania</taxon>
        <taxon>Leishmania guyanensis species complex</taxon>
    </lineage>
</organism>
<dbReference type="AlphaFoldDB" id="A0A1E1IYR5"/>
<dbReference type="PANTHER" id="PTHR21581">
    <property type="entry name" value="D-ALANYL-D-ALANINE CARBOXYPEPTIDASE"/>
    <property type="match status" value="1"/>
</dbReference>